<protein>
    <submittedName>
        <fullName evidence="1">Uncharacterized protein</fullName>
    </submittedName>
</protein>
<keyword evidence="2" id="KW-1185">Reference proteome</keyword>
<dbReference type="EMBL" id="LR746271">
    <property type="protein sequence ID" value="CAA7400849.1"/>
    <property type="molecule type" value="Genomic_DNA"/>
</dbReference>
<dbReference type="AlphaFoldDB" id="A0A7I8KSM4"/>
<proteinExistence type="predicted"/>
<sequence length="22" mass="2712">MLKKWYNKNNINFSYISNPHPC</sequence>
<name>A0A7I8KSM4_SPIIN</name>
<gene>
    <name evidence="1" type="ORF">SI8410_08011527</name>
</gene>
<organism evidence="1 2">
    <name type="scientific">Spirodela intermedia</name>
    <name type="common">Intermediate duckweed</name>
    <dbReference type="NCBI Taxonomy" id="51605"/>
    <lineage>
        <taxon>Eukaryota</taxon>
        <taxon>Viridiplantae</taxon>
        <taxon>Streptophyta</taxon>
        <taxon>Embryophyta</taxon>
        <taxon>Tracheophyta</taxon>
        <taxon>Spermatophyta</taxon>
        <taxon>Magnoliopsida</taxon>
        <taxon>Liliopsida</taxon>
        <taxon>Araceae</taxon>
        <taxon>Lemnoideae</taxon>
        <taxon>Spirodela</taxon>
    </lineage>
</organism>
<evidence type="ECO:0000313" key="2">
    <source>
        <dbReference type="Proteomes" id="UP000663760"/>
    </source>
</evidence>
<reference evidence="1" key="1">
    <citation type="submission" date="2020-02" db="EMBL/GenBank/DDBJ databases">
        <authorList>
            <person name="Scholz U."/>
            <person name="Mascher M."/>
            <person name="Fiebig A."/>
        </authorList>
    </citation>
    <scope>NUCLEOTIDE SEQUENCE</scope>
</reference>
<accession>A0A7I8KSM4</accession>
<dbReference type="Proteomes" id="UP000663760">
    <property type="component" value="Chromosome 8"/>
</dbReference>
<evidence type="ECO:0000313" key="1">
    <source>
        <dbReference type="EMBL" id="CAA7400849.1"/>
    </source>
</evidence>